<evidence type="ECO:0000313" key="11">
    <source>
        <dbReference type="Ensembl" id="ENSSBOP00000031846.1"/>
    </source>
</evidence>
<evidence type="ECO:0000256" key="8">
    <source>
        <dbReference type="SAM" id="MobiDB-lite"/>
    </source>
</evidence>
<reference evidence="11" key="2">
    <citation type="submission" date="2025-09" db="UniProtKB">
        <authorList>
            <consortium name="Ensembl"/>
        </authorList>
    </citation>
    <scope>IDENTIFICATION</scope>
</reference>
<dbReference type="InterPro" id="IPR001590">
    <property type="entry name" value="Peptidase_M12B"/>
</dbReference>
<dbReference type="InterPro" id="IPR000742">
    <property type="entry name" value="EGF"/>
</dbReference>
<comment type="subcellular location">
    <subcellularLocation>
        <location evidence="1">Membrane</location>
        <topology evidence="1">Single-pass type I membrane protein</topology>
    </subcellularLocation>
</comment>
<dbReference type="OMA" id="HGQDHCL"/>
<dbReference type="Ensembl" id="ENSSBOT00000048741.1">
    <property type="protein sequence ID" value="ENSSBOP00000031846.1"/>
    <property type="gene ID" value="ENSSBOG00000032104.1"/>
</dbReference>
<dbReference type="PANTHER" id="PTHR11905">
    <property type="entry name" value="ADAM A DISINTEGRIN AND METALLOPROTEASE DOMAIN"/>
    <property type="match status" value="1"/>
</dbReference>
<dbReference type="AlphaFoldDB" id="A0A2K6UIZ9"/>
<dbReference type="GeneTree" id="ENSGT00940000158585"/>
<feature type="disulfide bond" evidence="7">
    <location>
        <begin position="488"/>
        <end position="498"/>
    </location>
</feature>
<reference evidence="11" key="1">
    <citation type="submission" date="2025-08" db="UniProtKB">
        <authorList>
            <consortium name="Ensembl"/>
        </authorList>
    </citation>
    <scope>IDENTIFICATION</scope>
</reference>
<dbReference type="Pfam" id="PF01421">
    <property type="entry name" value="Reprolysin"/>
    <property type="match status" value="1"/>
</dbReference>
<proteinExistence type="predicted"/>
<evidence type="ECO:0000313" key="12">
    <source>
        <dbReference type="Proteomes" id="UP000233220"/>
    </source>
</evidence>
<keyword evidence="12" id="KW-1185">Reference proteome</keyword>
<protein>
    <submittedName>
        <fullName evidence="11">ADAM metallopeptidase domain 8</fullName>
    </submittedName>
</protein>
<evidence type="ECO:0000259" key="9">
    <source>
        <dbReference type="PROSITE" id="PS50026"/>
    </source>
</evidence>
<keyword evidence="4" id="KW-0472">Membrane</keyword>
<keyword evidence="2" id="KW-0812">Transmembrane</keyword>
<dbReference type="InterPro" id="IPR006586">
    <property type="entry name" value="ADAM_Cys-rich"/>
</dbReference>
<dbReference type="SUPFAM" id="SSF57552">
    <property type="entry name" value="Blood coagulation inhibitor (disintegrin)"/>
    <property type="match status" value="1"/>
</dbReference>
<dbReference type="GO" id="GO:0002693">
    <property type="term" value="P:positive regulation of cellular extravasation"/>
    <property type="evidence" value="ECO:0007669"/>
    <property type="project" value="TreeGrafter"/>
</dbReference>
<feature type="region of interest" description="Disordered" evidence="8">
    <location>
        <begin position="585"/>
        <end position="613"/>
    </location>
</feature>
<dbReference type="Proteomes" id="UP000233220">
    <property type="component" value="Unplaced"/>
</dbReference>
<dbReference type="PROSITE" id="PS01186">
    <property type="entry name" value="EGF_2"/>
    <property type="match status" value="1"/>
</dbReference>
<feature type="disulfide bond" evidence="7">
    <location>
        <begin position="506"/>
        <end position="515"/>
    </location>
</feature>
<dbReference type="PROSITE" id="PS00427">
    <property type="entry name" value="DISINTEGRIN_1"/>
    <property type="match status" value="1"/>
</dbReference>
<dbReference type="PRINTS" id="PR00289">
    <property type="entry name" value="DISINTEGRIN"/>
</dbReference>
<dbReference type="Pfam" id="PF01562">
    <property type="entry name" value="Pep_M12B_propep"/>
    <property type="match status" value="1"/>
</dbReference>
<dbReference type="FunFam" id="4.10.70.10:FF:000001">
    <property type="entry name" value="Disintegrin and metalloproteinase domain-containing protein 22"/>
    <property type="match status" value="1"/>
</dbReference>
<evidence type="ECO:0000256" key="2">
    <source>
        <dbReference type="ARBA" id="ARBA00022692"/>
    </source>
</evidence>
<evidence type="ECO:0000256" key="5">
    <source>
        <dbReference type="ARBA" id="ARBA00023157"/>
    </source>
</evidence>
<dbReference type="InterPro" id="IPR036436">
    <property type="entry name" value="Disintegrin_dom_sf"/>
</dbReference>
<dbReference type="GO" id="GO:0016020">
    <property type="term" value="C:membrane"/>
    <property type="evidence" value="ECO:0007669"/>
    <property type="project" value="UniProtKB-SubCell"/>
</dbReference>
<feature type="disulfide bond" evidence="6">
    <location>
        <begin position="340"/>
        <end position="360"/>
    </location>
</feature>
<sequence>MAPSQPWAPLERYEVVLPQRLPGPRARRALPSHSGLYPERVSYVLAATGHSFTLHLRKNRDLLGSGYTETYTAANGSEVTEQPRGQDLCFYQGHVEGHADSAASISTCLGLRGFFQVGSDLHLIEPLDEGGEGGRHALYPAEQLLQTAGTCGVTNDTLGRLLGPRTAAVFRSRPGVSTLGPPSLRDTRYVELYVVADNAEVGGCRGGRWECGDGGALRAPGPGQLGVQGRWGRAALPDRLPPSSGFPRMFSDCSQTYLESFLEQPQSACLADAPDLSLLVGGPVCGNLFVERGEQCDCGPPEECRNRCCNSTTCQLVQGAQCAHGTCCQECQVKPAGELCRPQKDTCDLEEFCDGRHPECPEDAFQENGAPCFGGYCYNGTCPTLAQRCQALWGPGGHAAKESCFFYDVSPNCRSSWNRADMCGTLQCQGGQLPAGRSSCTLNDICRALTTEGGAAYEPVPEGTRCGPEKVCWKGRCQDFHVYRSRNCSARCHNHGVCNHKQECHCHVGWAPPDCAKLLTEAHTGIQQCAGQGRGSSPNEGPPRAGPHHSPGPACWTPGLLHGPEEAAPCSSSCCVQHPLPTASVSLPGRQADVHTPSAPSQTRGRHSQAWCS</sequence>
<evidence type="ECO:0000256" key="3">
    <source>
        <dbReference type="ARBA" id="ARBA00022989"/>
    </source>
</evidence>
<feature type="domain" description="EGF-like" evidence="9">
    <location>
        <begin position="484"/>
        <end position="516"/>
    </location>
</feature>
<keyword evidence="5 7" id="KW-1015">Disulfide bond</keyword>
<accession>A0A2K6UIZ9</accession>
<evidence type="ECO:0000259" key="10">
    <source>
        <dbReference type="PROSITE" id="PS50214"/>
    </source>
</evidence>
<gene>
    <name evidence="11" type="primary">ADAM8</name>
</gene>
<dbReference type="InterPro" id="IPR018358">
    <property type="entry name" value="Disintegrin_CS"/>
</dbReference>
<evidence type="ECO:0000256" key="1">
    <source>
        <dbReference type="ARBA" id="ARBA00004479"/>
    </source>
</evidence>
<dbReference type="InterPro" id="IPR002870">
    <property type="entry name" value="Peptidase_M12B_N"/>
</dbReference>
<dbReference type="GO" id="GO:0006508">
    <property type="term" value="P:proteolysis"/>
    <property type="evidence" value="ECO:0007669"/>
    <property type="project" value="InterPro"/>
</dbReference>
<dbReference type="InterPro" id="IPR001762">
    <property type="entry name" value="Disintegrin_dom"/>
</dbReference>
<dbReference type="PROSITE" id="PS50026">
    <property type="entry name" value="EGF_3"/>
    <property type="match status" value="1"/>
</dbReference>
<dbReference type="Gene3D" id="4.10.70.10">
    <property type="entry name" value="Disintegrin domain"/>
    <property type="match status" value="1"/>
</dbReference>
<feature type="region of interest" description="Disordered" evidence="8">
    <location>
        <begin position="529"/>
        <end position="552"/>
    </location>
</feature>
<feature type="domain" description="Disintegrin" evidence="10">
    <location>
        <begin position="282"/>
        <end position="368"/>
    </location>
</feature>
<dbReference type="GO" id="GO:0004222">
    <property type="term" value="F:metalloendopeptidase activity"/>
    <property type="evidence" value="ECO:0007669"/>
    <property type="project" value="InterPro"/>
</dbReference>
<keyword evidence="7" id="KW-0245">EGF-like domain</keyword>
<dbReference type="PANTHER" id="PTHR11905:SF20">
    <property type="entry name" value="DISINTEGRIN AND METALLOPROTEINASE DOMAIN-CONTAINING PROTEIN 8"/>
    <property type="match status" value="1"/>
</dbReference>
<dbReference type="SMART" id="SM00050">
    <property type="entry name" value="DISIN"/>
    <property type="match status" value="1"/>
</dbReference>
<dbReference type="SMART" id="SM00608">
    <property type="entry name" value="ACR"/>
    <property type="match status" value="1"/>
</dbReference>
<comment type="caution">
    <text evidence="7">Lacks conserved residue(s) required for the propagation of feature annotation.</text>
</comment>
<dbReference type="GO" id="GO:0051044">
    <property type="term" value="P:positive regulation of membrane protein ectodomain proteolysis"/>
    <property type="evidence" value="ECO:0007669"/>
    <property type="project" value="TreeGrafter"/>
</dbReference>
<evidence type="ECO:0000256" key="7">
    <source>
        <dbReference type="PROSITE-ProRule" id="PRU00076"/>
    </source>
</evidence>
<dbReference type="GO" id="GO:0022407">
    <property type="term" value="P:regulation of cell-cell adhesion"/>
    <property type="evidence" value="ECO:0007669"/>
    <property type="project" value="TreeGrafter"/>
</dbReference>
<dbReference type="Pfam" id="PF00200">
    <property type="entry name" value="Disintegrin"/>
    <property type="match status" value="1"/>
</dbReference>
<dbReference type="GO" id="GO:0050839">
    <property type="term" value="F:cell adhesion molecule binding"/>
    <property type="evidence" value="ECO:0007669"/>
    <property type="project" value="TreeGrafter"/>
</dbReference>
<name>A0A2K6UIZ9_SAIBB</name>
<dbReference type="Pfam" id="PF08516">
    <property type="entry name" value="ADAM_CR"/>
    <property type="match status" value="1"/>
</dbReference>
<feature type="compositionally biased region" description="Polar residues" evidence="8">
    <location>
        <begin position="529"/>
        <end position="539"/>
    </location>
</feature>
<keyword evidence="3" id="KW-1133">Transmembrane helix</keyword>
<organism evidence="11 12">
    <name type="scientific">Saimiri boliviensis boliviensis</name>
    <name type="common">Bolivian squirrel monkey</name>
    <dbReference type="NCBI Taxonomy" id="39432"/>
    <lineage>
        <taxon>Eukaryota</taxon>
        <taxon>Metazoa</taxon>
        <taxon>Chordata</taxon>
        <taxon>Craniata</taxon>
        <taxon>Vertebrata</taxon>
        <taxon>Euteleostomi</taxon>
        <taxon>Mammalia</taxon>
        <taxon>Eutheria</taxon>
        <taxon>Euarchontoglires</taxon>
        <taxon>Primates</taxon>
        <taxon>Haplorrhini</taxon>
        <taxon>Platyrrhini</taxon>
        <taxon>Cebidae</taxon>
        <taxon>Saimiriinae</taxon>
        <taxon>Saimiri</taxon>
    </lineage>
</organism>
<dbReference type="PROSITE" id="PS50214">
    <property type="entry name" value="DISINTEGRIN_2"/>
    <property type="match status" value="1"/>
</dbReference>
<evidence type="ECO:0000256" key="6">
    <source>
        <dbReference type="PROSITE-ProRule" id="PRU00068"/>
    </source>
</evidence>
<evidence type="ECO:0000256" key="4">
    <source>
        <dbReference type="ARBA" id="ARBA00023136"/>
    </source>
</evidence>
<dbReference type="GO" id="GO:0006954">
    <property type="term" value="P:inflammatory response"/>
    <property type="evidence" value="ECO:0007669"/>
    <property type="project" value="TreeGrafter"/>
</dbReference>